<dbReference type="STRING" id="1076935.U4LN27"/>
<dbReference type="OMA" id="ISGWSLM"/>
<dbReference type="CDD" id="cd08948">
    <property type="entry name" value="5beta-POR_like_SDR_a"/>
    <property type="match status" value="1"/>
</dbReference>
<dbReference type="SUPFAM" id="SSF51735">
    <property type="entry name" value="NAD(P)-binding Rossmann-fold domains"/>
    <property type="match status" value="1"/>
</dbReference>
<organism evidence="2 3">
    <name type="scientific">Pyronema omphalodes (strain CBS 100304)</name>
    <name type="common">Pyronema confluens</name>
    <dbReference type="NCBI Taxonomy" id="1076935"/>
    <lineage>
        <taxon>Eukaryota</taxon>
        <taxon>Fungi</taxon>
        <taxon>Dikarya</taxon>
        <taxon>Ascomycota</taxon>
        <taxon>Pezizomycotina</taxon>
        <taxon>Pezizomycetes</taxon>
        <taxon>Pezizales</taxon>
        <taxon>Pyronemataceae</taxon>
        <taxon>Pyronema</taxon>
    </lineage>
</organism>
<evidence type="ECO:0000313" key="3">
    <source>
        <dbReference type="Proteomes" id="UP000018144"/>
    </source>
</evidence>
<evidence type="ECO:0000313" key="2">
    <source>
        <dbReference type="EMBL" id="CCX15730.1"/>
    </source>
</evidence>
<dbReference type="Pfam" id="PF22917">
    <property type="entry name" value="PRISE"/>
    <property type="match status" value="1"/>
</dbReference>
<reference evidence="2 3" key="1">
    <citation type="journal article" date="2013" name="PLoS Genet.">
        <title>The genome and development-dependent transcriptomes of Pyronema confluens: a window into fungal evolution.</title>
        <authorList>
            <person name="Traeger S."/>
            <person name="Altegoer F."/>
            <person name="Freitag M."/>
            <person name="Gabaldon T."/>
            <person name="Kempken F."/>
            <person name="Kumar A."/>
            <person name="Marcet-Houben M."/>
            <person name="Poggeler S."/>
            <person name="Stajich J.E."/>
            <person name="Nowrousian M."/>
        </authorList>
    </citation>
    <scope>NUCLEOTIDE SEQUENCE [LARGE SCALE GENOMIC DNA]</scope>
    <source>
        <strain evidence="3">CBS 100304</strain>
        <tissue evidence="2">Vegetative mycelium</tissue>
    </source>
</reference>
<accession>U4LN27</accession>
<dbReference type="EMBL" id="HF936252">
    <property type="protein sequence ID" value="CCX15730.1"/>
    <property type="molecule type" value="Genomic_DNA"/>
</dbReference>
<dbReference type="PANTHER" id="PTHR32487">
    <property type="entry name" value="3-OXO-DELTA(4,5)-STEROID 5-BETA-REDUCTASE"/>
    <property type="match status" value="1"/>
</dbReference>
<dbReference type="Proteomes" id="UP000018144">
    <property type="component" value="Unassembled WGS sequence"/>
</dbReference>
<sequence>MPTALIFGASGISGWGLLKYCLTDPTPDYWTRIIGLTNRPMTLEAAALPNDPRYQLAHGIDLLAGADAVTEKLKGVEGIEEVETVFFCAYISNSDYHELSRINVALLRAATIAVDTLCPNLKSITLQSGSKYYGTEFAAQTPVSPPPLVETMPRVPSPFSEKIFYYHQYDLLKELSTGKNWTFYDIRPDVVVGFVPQGNCMNLAGTLGMFLSLYRYVEGEGAEVVFPGTEKSWSNTHTDTSQDVLSRFEILVATSEKAEPQGSYNIADGDKTTWAEKWPLICSWFGLKGVAPPQGAKDTQSKAFREWWDQNRERYQEMKKEFGLKEQEPNDEAWGFQEMIMCGFEVDREYGLEKAASVGWTEKRGHEHGYWMAFEMMRAAGFVPKF</sequence>
<protein>
    <submittedName>
        <fullName evidence="2">Similar to Uncharacterized protein C757.02c acc. no. O74913</fullName>
    </submittedName>
</protein>
<dbReference type="InterPro" id="IPR036291">
    <property type="entry name" value="NAD(P)-bd_dom_sf"/>
</dbReference>
<dbReference type="eggNOG" id="ENOG502RI8T">
    <property type="taxonomic scope" value="Eukaryota"/>
</dbReference>
<dbReference type="Gene3D" id="3.40.50.720">
    <property type="entry name" value="NAD(P)-binding Rossmann-like Domain"/>
    <property type="match status" value="1"/>
</dbReference>
<gene>
    <name evidence="2" type="ORF">PCON_02156</name>
</gene>
<feature type="domain" description="PRISE-like Rossmann-fold" evidence="1">
    <location>
        <begin position="4"/>
        <end position="384"/>
    </location>
</feature>
<dbReference type="OrthoDB" id="1731983at2759"/>
<dbReference type="AlphaFoldDB" id="U4LN27"/>
<evidence type="ECO:0000259" key="1">
    <source>
        <dbReference type="Pfam" id="PF22917"/>
    </source>
</evidence>
<name>U4LN27_PYROM</name>
<keyword evidence="3" id="KW-1185">Reference proteome</keyword>
<proteinExistence type="predicted"/>
<dbReference type="InterPro" id="IPR055222">
    <property type="entry name" value="PRISE-like_Rossmann-fold"/>
</dbReference>
<dbReference type="PANTHER" id="PTHR32487:SF8">
    <property type="entry name" value="NAD-DEPENDENT EPIMERASE_DEHYDRATASE DOMAIN-CONTAINING PROTEIN"/>
    <property type="match status" value="1"/>
</dbReference>